<reference evidence="1 2" key="1">
    <citation type="submission" date="2023-12" db="EMBL/GenBank/DDBJ databases">
        <title>Genome sequencing and assembly of bacterial species from a model synthetic community.</title>
        <authorList>
            <person name="Hogle S.L."/>
        </authorList>
    </citation>
    <scope>NUCLEOTIDE SEQUENCE [LARGE SCALE GENOMIC DNA]</scope>
    <source>
        <strain evidence="1 2">HAMBI_2792</strain>
    </source>
</reference>
<sequence>MAKLFNDINNINIFDIDQKLEELLNLEFEKKAGGIFFHGAYTNQYEEKIISQDYIKRVHTDISGMEISLNMIHIDDYVDSEVFLQSIAFLKRFIDKWTLLENSEFLAIVSFQDDDVGTFSKFSFHKIRSGEMVYDINNIDEFLEAVMIYISDISAFNPNQHL</sequence>
<accession>A0ABZ0WXG8</accession>
<evidence type="ECO:0000313" key="1">
    <source>
        <dbReference type="EMBL" id="WQE03855.1"/>
    </source>
</evidence>
<keyword evidence="2" id="KW-1185">Reference proteome</keyword>
<dbReference type="Proteomes" id="UP001324384">
    <property type="component" value="Chromosome"/>
</dbReference>
<proteinExistence type="predicted"/>
<organism evidence="1 2">
    <name type="scientific">Moraxella canis</name>
    <dbReference type="NCBI Taxonomy" id="90239"/>
    <lineage>
        <taxon>Bacteria</taxon>
        <taxon>Pseudomonadati</taxon>
        <taxon>Pseudomonadota</taxon>
        <taxon>Gammaproteobacteria</taxon>
        <taxon>Moraxellales</taxon>
        <taxon>Moraxellaceae</taxon>
        <taxon>Moraxella</taxon>
    </lineage>
</organism>
<name>A0ABZ0WXG8_9GAMM</name>
<dbReference type="RefSeq" id="WP_162816847.1">
    <property type="nucleotide sequence ID" value="NZ_CP139961.1"/>
</dbReference>
<dbReference type="EMBL" id="CP139961">
    <property type="protein sequence ID" value="WQE03855.1"/>
    <property type="molecule type" value="Genomic_DNA"/>
</dbReference>
<protein>
    <submittedName>
        <fullName evidence="1">Uncharacterized protein</fullName>
    </submittedName>
</protein>
<gene>
    <name evidence="1" type="ORF">U0021_08980</name>
</gene>
<evidence type="ECO:0000313" key="2">
    <source>
        <dbReference type="Proteomes" id="UP001324384"/>
    </source>
</evidence>